<evidence type="ECO:0000313" key="1">
    <source>
        <dbReference type="EMBL" id="GAJ18598.1"/>
    </source>
</evidence>
<dbReference type="AlphaFoldDB" id="X1UM97"/>
<dbReference type="InterPro" id="IPR013325">
    <property type="entry name" value="RNA_pol_sigma_r2"/>
</dbReference>
<dbReference type="SUPFAM" id="SSF88946">
    <property type="entry name" value="Sigma2 domain of RNA polymerase sigma factors"/>
    <property type="match status" value="1"/>
</dbReference>
<accession>X1UM97</accession>
<protein>
    <submittedName>
        <fullName evidence="1">Uncharacterized protein</fullName>
    </submittedName>
</protein>
<reference evidence="1" key="1">
    <citation type="journal article" date="2014" name="Front. Microbiol.">
        <title>High frequency of phylogenetically diverse reductive dehalogenase-homologous genes in deep subseafloor sedimentary metagenomes.</title>
        <authorList>
            <person name="Kawai M."/>
            <person name="Futagami T."/>
            <person name="Toyoda A."/>
            <person name="Takaki Y."/>
            <person name="Nishi S."/>
            <person name="Hori S."/>
            <person name="Arai W."/>
            <person name="Tsubouchi T."/>
            <person name="Morono Y."/>
            <person name="Uchiyama I."/>
            <person name="Ito T."/>
            <person name="Fujiyama A."/>
            <person name="Inagaki F."/>
            <person name="Takami H."/>
        </authorList>
    </citation>
    <scope>NUCLEOTIDE SEQUENCE</scope>
    <source>
        <strain evidence="1">Expedition CK06-06</strain>
    </source>
</reference>
<organism evidence="1">
    <name type="scientific">marine sediment metagenome</name>
    <dbReference type="NCBI Taxonomy" id="412755"/>
    <lineage>
        <taxon>unclassified sequences</taxon>
        <taxon>metagenomes</taxon>
        <taxon>ecological metagenomes</taxon>
    </lineage>
</organism>
<gene>
    <name evidence="1" type="ORF">S12H4_59804</name>
</gene>
<feature type="non-terminal residue" evidence="1">
    <location>
        <position position="57"/>
    </location>
</feature>
<proteinExistence type="predicted"/>
<comment type="caution">
    <text evidence="1">The sequence shown here is derived from an EMBL/GenBank/DDBJ whole genome shotgun (WGS) entry which is preliminary data.</text>
</comment>
<name>X1UM97_9ZZZZ</name>
<dbReference type="EMBL" id="BARW01039190">
    <property type="protein sequence ID" value="GAJ18598.1"/>
    <property type="molecule type" value="Genomic_DNA"/>
</dbReference>
<sequence>MHIEDVGSEQSVPQKPDAALVEAAINGDADSFAELCRRYYPAMVAIAHSVLGDRHLA</sequence>
<dbReference type="GO" id="GO:0003700">
    <property type="term" value="F:DNA-binding transcription factor activity"/>
    <property type="evidence" value="ECO:0007669"/>
    <property type="project" value="InterPro"/>
</dbReference>
<dbReference type="GO" id="GO:0006352">
    <property type="term" value="P:DNA-templated transcription initiation"/>
    <property type="evidence" value="ECO:0007669"/>
    <property type="project" value="InterPro"/>
</dbReference>
<dbReference type="Gene3D" id="1.10.1740.10">
    <property type="match status" value="1"/>
</dbReference>